<proteinExistence type="predicted"/>
<dbReference type="AlphaFoldDB" id="A0A834KAJ8"/>
<organism evidence="2 3">
    <name type="scientific">Vespula vulgaris</name>
    <name type="common">Yellow jacket</name>
    <name type="synonym">Wasp</name>
    <dbReference type="NCBI Taxonomy" id="7454"/>
    <lineage>
        <taxon>Eukaryota</taxon>
        <taxon>Metazoa</taxon>
        <taxon>Ecdysozoa</taxon>
        <taxon>Arthropoda</taxon>
        <taxon>Hexapoda</taxon>
        <taxon>Insecta</taxon>
        <taxon>Pterygota</taxon>
        <taxon>Neoptera</taxon>
        <taxon>Endopterygota</taxon>
        <taxon>Hymenoptera</taxon>
        <taxon>Apocrita</taxon>
        <taxon>Aculeata</taxon>
        <taxon>Vespoidea</taxon>
        <taxon>Vespidae</taxon>
        <taxon>Vespinae</taxon>
        <taxon>Vespula</taxon>
    </lineage>
</organism>
<dbReference type="EMBL" id="JACSEA010000004">
    <property type="protein sequence ID" value="KAF7403161.1"/>
    <property type="molecule type" value="Genomic_DNA"/>
</dbReference>
<keyword evidence="1" id="KW-0472">Membrane</keyword>
<keyword evidence="1" id="KW-0812">Transmembrane</keyword>
<evidence type="ECO:0000313" key="3">
    <source>
        <dbReference type="Proteomes" id="UP000614350"/>
    </source>
</evidence>
<dbReference type="Proteomes" id="UP000614350">
    <property type="component" value="Unassembled WGS sequence"/>
</dbReference>
<keyword evidence="1" id="KW-1133">Transmembrane helix</keyword>
<keyword evidence="3" id="KW-1185">Reference proteome</keyword>
<feature type="transmembrane region" description="Helical" evidence="1">
    <location>
        <begin position="26"/>
        <end position="45"/>
    </location>
</feature>
<evidence type="ECO:0000313" key="2">
    <source>
        <dbReference type="EMBL" id="KAF7403161.1"/>
    </source>
</evidence>
<name>A0A834KAJ8_VESVU</name>
<reference evidence="2" key="1">
    <citation type="journal article" date="2020" name="G3 (Bethesda)">
        <title>High-Quality Assemblies for Three Invasive Social Wasps from the &lt;i&gt;Vespula&lt;/i&gt; Genus.</title>
        <authorList>
            <person name="Harrop T.W.R."/>
            <person name="Guhlin J."/>
            <person name="McLaughlin G.M."/>
            <person name="Permina E."/>
            <person name="Stockwell P."/>
            <person name="Gilligan J."/>
            <person name="Le Lec M.F."/>
            <person name="Gruber M.A.M."/>
            <person name="Quinn O."/>
            <person name="Lovegrove M."/>
            <person name="Duncan E.J."/>
            <person name="Remnant E.J."/>
            <person name="Van Eeckhoven J."/>
            <person name="Graham B."/>
            <person name="Knapp R.A."/>
            <person name="Langford K.W."/>
            <person name="Kronenberg Z."/>
            <person name="Press M.O."/>
            <person name="Eacker S.M."/>
            <person name="Wilson-Rankin E.E."/>
            <person name="Purcell J."/>
            <person name="Lester P.J."/>
            <person name="Dearden P.K."/>
        </authorList>
    </citation>
    <scope>NUCLEOTIDE SEQUENCE</scope>
    <source>
        <strain evidence="2">Marl-1</strain>
    </source>
</reference>
<gene>
    <name evidence="2" type="ORF">HZH66_005428</name>
</gene>
<evidence type="ECO:0000256" key="1">
    <source>
        <dbReference type="SAM" id="Phobius"/>
    </source>
</evidence>
<comment type="caution">
    <text evidence="2">The sequence shown here is derived from an EMBL/GenBank/DDBJ whole genome shotgun (WGS) entry which is preliminary data.</text>
</comment>
<sequence>MGGAHGRGLLCWSSSFVLSFPRARMFRLPFLLFLFFFSSFFRISIYRRRSDVSLYGSLHNRLLGANTGRIERTLARVSAGTSVVFSGAIKSYGNGLRLIAKNE</sequence>
<protein>
    <submittedName>
        <fullName evidence="2">Uncharacterized protein</fullName>
    </submittedName>
</protein>
<accession>A0A834KAJ8</accession>